<feature type="non-terminal residue" evidence="13">
    <location>
        <position position="1"/>
    </location>
</feature>
<keyword evidence="4" id="KW-0813">Transport</keyword>
<feature type="domain" description="Trimeric autotransporter adhesin YadA-like stalk" evidence="12">
    <location>
        <begin position="584"/>
        <end position="621"/>
    </location>
</feature>
<evidence type="ECO:0000313" key="14">
    <source>
        <dbReference type="Proteomes" id="UP001596264"/>
    </source>
</evidence>
<evidence type="ECO:0000256" key="9">
    <source>
        <dbReference type="ARBA" id="ARBA00023136"/>
    </source>
</evidence>
<evidence type="ECO:0000259" key="12">
    <source>
        <dbReference type="Pfam" id="PF05662"/>
    </source>
</evidence>
<evidence type="ECO:0000256" key="2">
    <source>
        <dbReference type="ARBA" id="ARBA00004442"/>
    </source>
</evidence>
<dbReference type="Gene3D" id="6.20.50.100">
    <property type="match status" value="1"/>
</dbReference>
<dbReference type="RefSeq" id="WP_379607302.1">
    <property type="nucleotide sequence ID" value="NZ_JBHSTZ010000014.1"/>
</dbReference>
<protein>
    <submittedName>
        <fullName evidence="13">YadA-like family protein</fullName>
    </submittedName>
</protein>
<reference evidence="14" key="1">
    <citation type="journal article" date="2019" name="Int. J. Syst. Evol. Microbiol.">
        <title>The Global Catalogue of Microorganisms (GCM) 10K type strain sequencing project: providing services to taxonomists for standard genome sequencing and annotation.</title>
        <authorList>
            <consortium name="The Broad Institute Genomics Platform"/>
            <consortium name="The Broad Institute Genome Sequencing Center for Infectious Disease"/>
            <person name="Wu L."/>
            <person name="Ma J."/>
        </authorList>
    </citation>
    <scope>NUCLEOTIDE SEQUENCE [LARGE SCALE GENOMIC DNA]</scope>
    <source>
        <strain evidence="14">CCM 2050</strain>
    </source>
</reference>
<comment type="similarity">
    <text evidence="3">Belongs to the autotransporter-2 (AT-2) (TC 1.B.40) family.</text>
</comment>
<feature type="domain" description="Trimeric autotransporter adhesin YadA-like stalk" evidence="12">
    <location>
        <begin position="804"/>
        <end position="839"/>
    </location>
</feature>
<feature type="domain" description="Trimeric autotransporter adhesin YadA-like stalk" evidence="12">
    <location>
        <begin position="201"/>
        <end position="241"/>
    </location>
</feature>
<keyword evidence="10" id="KW-0998">Cell outer membrane</keyword>
<keyword evidence="14" id="KW-1185">Reference proteome</keyword>
<evidence type="ECO:0000256" key="10">
    <source>
        <dbReference type="ARBA" id="ARBA00023237"/>
    </source>
</evidence>
<dbReference type="SUPFAM" id="SSF101967">
    <property type="entry name" value="Adhesin YadA, collagen-binding domain"/>
    <property type="match status" value="4"/>
</dbReference>
<dbReference type="InterPro" id="IPR005594">
    <property type="entry name" value="YadA_C"/>
</dbReference>
<comment type="subcellular location">
    <subcellularLocation>
        <location evidence="2">Cell outer membrane</location>
    </subcellularLocation>
    <subcellularLocation>
        <location evidence="1">Cell surface</location>
    </subcellularLocation>
</comment>
<sequence length="923" mass="92892">LTSAGLNNGGNQITNVLSGGDTLTNAANIGDVKGAAAGSRTEVVKGTNVSSVNKTTGSNGQDIYTVNANGTTASAGSSAVTVGETNVGGNVTDYEFDLSTATKTSLSSADSALQSVVTQIDGTAVKTITKANNTANFLKGDNILLTDESGSIKVALAKDLTGINSVTTGNTVMNTSGITLTGGINQTVTLSNSGLNNGGNQITNVKAGTEDMDAVNVGQLNLTNTAIDKGLNFGGDSGTDVNRKLGQKLIVKGGDTINADPATKNISVTANGDDTLTVRLAKDINLGETGSVTTGNTQVNNAGITLYRGDNGQVVLTNNGLNNGGNQITNVASGGETLTNAANIGDVKGAVGDIATKGLDFAGNLGDDIHKDLGQKLEIVGTLDASKTASAKNIRTVANNGKLEVQLADALDVTSVTTGNAFMNNTGFTFVGNEPGRTVILSSSGLDNGGNIIRNVGTGTLNSDAVNVGQLREVTIALDQGWGITAQGDIATMVKQGGSVDMNSRDGNIKVSRTLISNAATLDSSTGLRAAAIPAGANDLSFDLNPDLTVDSLTTGDTTINSNGLTIVGGPSVTKSGIDVADKKITNVRNGSVSASSQDAINGSQLYAQGSGISSIIGGNTVYNPVDGTFTNSNIGGTGEGSIDGAIGSIRQGTIEINENVQVNTTNIETNTINIATNTRNIVTNTTNIATNTTNIKSNTDKLDAGLNFGADSGANINKPIGDESVLIFKGGNNITTTSAGSSIKFDLNGNINVDSVTTGDTTVSSSGVTIAGGPSITKTGIYAGNGETAPSMTAAGINAAGTKITNVADGMQPRDAVNFGQLDAVSRGLGNSINELGYRVDEVEDDANAGISAAMAMSSLPQAYIIGKSMIGGGIATYNGESAVAIGFSKLSTDGRWVMKLNGTADTQGNVGAAIGAGFHFD</sequence>
<evidence type="ECO:0000256" key="8">
    <source>
        <dbReference type="ARBA" id="ARBA00022927"/>
    </source>
</evidence>
<accession>A0ABW1W7X2</accession>
<dbReference type="Pfam" id="PF03895">
    <property type="entry name" value="YadA_anchor"/>
    <property type="match status" value="1"/>
</dbReference>
<dbReference type="EMBL" id="JBHSTZ010000014">
    <property type="protein sequence ID" value="MFC6380738.1"/>
    <property type="molecule type" value="Genomic_DNA"/>
</dbReference>
<evidence type="ECO:0000256" key="6">
    <source>
        <dbReference type="ARBA" id="ARBA00022692"/>
    </source>
</evidence>
<evidence type="ECO:0000256" key="3">
    <source>
        <dbReference type="ARBA" id="ARBA00005848"/>
    </source>
</evidence>
<dbReference type="SUPFAM" id="SSF54523">
    <property type="entry name" value="Pili subunits"/>
    <property type="match status" value="1"/>
</dbReference>
<organism evidence="13 14">
    <name type="scientific">Psychrobacter glacincola</name>
    <dbReference type="NCBI Taxonomy" id="56810"/>
    <lineage>
        <taxon>Bacteria</taxon>
        <taxon>Pseudomonadati</taxon>
        <taxon>Pseudomonadota</taxon>
        <taxon>Gammaproteobacteria</taxon>
        <taxon>Moraxellales</taxon>
        <taxon>Moraxellaceae</taxon>
        <taxon>Psychrobacter</taxon>
    </lineage>
</organism>
<dbReference type="InterPro" id="IPR011049">
    <property type="entry name" value="Serralysin-like_metalloprot_C"/>
</dbReference>
<name>A0ABW1W7X2_9GAMM</name>
<keyword evidence="5" id="KW-1134">Transmembrane beta strand</keyword>
<proteinExistence type="inferred from homology"/>
<comment type="caution">
    <text evidence="13">The sequence shown here is derived from an EMBL/GenBank/DDBJ whole genome shotgun (WGS) entry which is preliminary data.</text>
</comment>
<dbReference type="InterPro" id="IPR008635">
    <property type="entry name" value="Coiled_stalk_dom"/>
</dbReference>
<keyword evidence="8" id="KW-0653">Protein transport</keyword>
<evidence type="ECO:0000313" key="13">
    <source>
        <dbReference type="EMBL" id="MFC6380738.1"/>
    </source>
</evidence>
<evidence type="ECO:0000256" key="1">
    <source>
        <dbReference type="ARBA" id="ARBA00004241"/>
    </source>
</evidence>
<dbReference type="Gene3D" id="1.20.5.170">
    <property type="match status" value="1"/>
</dbReference>
<dbReference type="InterPro" id="IPR045584">
    <property type="entry name" value="Pilin-like"/>
</dbReference>
<keyword evidence="7" id="KW-0732">Signal</keyword>
<dbReference type="Gene3D" id="3.30.1300.30">
    <property type="entry name" value="GSPII I/J protein-like"/>
    <property type="match status" value="1"/>
</dbReference>
<keyword evidence="9" id="KW-0472">Membrane</keyword>
<dbReference type="Pfam" id="PF05662">
    <property type="entry name" value="YadA_stalk"/>
    <property type="match status" value="4"/>
</dbReference>
<keyword evidence="6" id="KW-0812">Transmembrane</keyword>
<feature type="domain" description="Trimeric autotransporter adhesin YadA-like stalk" evidence="12">
    <location>
        <begin position="453"/>
        <end position="487"/>
    </location>
</feature>
<dbReference type="Proteomes" id="UP001596264">
    <property type="component" value="Unassembled WGS sequence"/>
</dbReference>
<evidence type="ECO:0000259" key="11">
    <source>
        <dbReference type="Pfam" id="PF03895"/>
    </source>
</evidence>
<evidence type="ECO:0000256" key="7">
    <source>
        <dbReference type="ARBA" id="ARBA00022729"/>
    </source>
</evidence>
<dbReference type="Gene3D" id="2.20.70.140">
    <property type="match status" value="5"/>
</dbReference>
<feature type="domain" description="Trimeric autotransporter adhesin YadA-like C-terminal membrane anchor" evidence="11">
    <location>
        <begin position="862"/>
        <end position="922"/>
    </location>
</feature>
<gene>
    <name evidence="13" type="ORF">ACFP58_04510</name>
</gene>
<evidence type="ECO:0000256" key="4">
    <source>
        <dbReference type="ARBA" id="ARBA00022448"/>
    </source>
</evidence>
<evidence type="ECO:0000256" key="5">
    <source>
        <dbReference type="ARBA" id="ARBA00022452"/>
    </source>
</evidence>